<dbReference type="InterPro" id="IPR023393">
    <property type="entry name" value="START-like_dom_sf"/>
</dbReference>
<evidence type="ECO:0000313" key="2">
    <source>
        <dbReference type="Proteomes" id="UP000031364"/>
    </source>
</evidence>
<dbReference type="InterPro" id="IPR019587">
    <property type="entry name" value="Polyketide_cyclase/dehydratase"/>
</dbReference>
<gene>
    <name evidence="1" type="ORF">FG87_04440</name>
</gene>
<accession>A0ABR4ZLT5</accession>
<protein>
    <recommendedName>
        <fullName evidence="3">Polyketide cyclase</fullName>
    </recommendedName>
</protein>
<dbReference type="SUPFAM" id="SSF55961">
    <property type="entry name" value="Bet v1-like"/>
    <property type="match status" value="1"/>
</dbReference>
<dbReference type="Pfam" id="PF10604">
    <property type="entry name" value="Polyketide_cyc2"/>
    <property type="match status" value="1"/>
</dbReference>
<reference evidence="1 2" key="1">
    <citation type="journal article" date="2014" name="Int. J. Syst. Evol. Microbiol.">
        <title>Nocardia vulneris sp. nov., isolated from wounds of human patients in North America.</title>
        <authorList>
            <person name="Lasker B.A."/>
            <person name="Bell M."/>
            <person name="Klenk H.P."/>
            <person name="Sproer C."/>
            <person name="Schumann C."/>
            <person name="Schumann P."/>
            <person name="Brown J.M."/>
        </authorList>
    </citation>
    <scope>NUCLEOTIDE SEQUENCE [LARGE SCALE GENOMIC DNA]</scope>
    <source>
        <strain evidence="1 2">W9851</strain>
    </source>
</reference>
<sequence length="167" mass="18642">MITIVTAVDITVRAAPEAVYDLVSVPDNWPEIIPSSQWVEGDTHRSVGVGARFTDHILDPIGGTAAALDYVVRRAERAKVLEFEAEKPFGRTYFTYSVTYTFELVAAGTVFRRTARTGYPEQHPLPRQILNGALDEPTHGRLYLENVKRKLDGDPVRSPAGGERMWE</sequence>
<name>A0ABR4ZLT5_9NOCA</name>
<organism evidence="1 2">
    <name type="scientific">Nocardia vulneris</name>
    <dbReference type="NCBI Taxonomy" id="1141657"/>
    <lineage>
        <taxon>Bacteria</taxon>
        <taxon>Bacillati</taxon>
        <taxon>Actinomycetota</taxon>
        <taxon>Actinomycetes</taxon>
        <taxon>Mycobacteriales</taxon>
        <taxon>Nocardiaceae</taxon>
        <taxon>Nocardia</taxon>
    </lineage>
</organism>
<evidence type="ECO:0000313" key="1">
    <source>
        <dbReference type="EMBL" id="KIA66060.1"/>
    </source>
</evidence>
<dbReference type="Proteomes" id="UP000031364">
    <property type="component" value="Unassembled WGS sequence"/>
</dbReference>
<keyword evidence="2" id="KW-1185">Reference proteome</keyword>
<proteinExistence type="predicted"/>
<evidence type="ECO:0008006" key="3">
    <source>
        <dbReference type="Google" id="ProtNLM"/>
    </source>
</evidence>
<dbReference type="Gene3D" id="3.30.530.20">
    <property type="match status" value="1"/>
</dbReference>
<comment type="caution">
    <text evidence="1">The sequence shown here is derived from an EMBL/GenBank/DDBJ whole genome shotgun (WGS) entry which is preliminary data.</text>
</comment>
<dbReference type="RefSeq" id="WP_043664995.1">
    <property type="nucleotide sequence ID" value="NZ_BDCI01000002.1"/>
</dbReference>
<dbReference type="EMBL" id="JNFP01000004">
    <property type="protein sequence ID" value="KIA66060.1"/>
    <property type="molecule type" value="Genomic_DNA"/>
</dbReference>